<reference evidence="1" key="1">
    <citation type="journal article" date="2020" name="Nature">
        <title>Giant virus diversity and host interactions through global metagenomics.</title>
        <authorList>
            <person name="Schulz F."/>
            <person name="Roux S."/>
            <person name="Paez-Espino D."/>
            <person name="Jungbluth S."/>
            <person name="Walsh D.A."/>
            <person name="Denef V.J."/>
            <person name="McMahon K.D."/>
            <person name="Konstantinidis K.T."/>
            <person name="Eloe-Fadrosh E.A."/>
            <person name="Kyrpides N.C."/>
            <person name="Woyke T."/>
        </authorList>
    </citation>
    <scope>NUCLEOTIDE SEQUENCE</scope>
    <source>
        <strain evidence="1">GVMAG-S-ERX556126-94</strain>
    </source>
</reference>
<sequence>MDDSEIHFCEECQNMTYLYLDKDKKLIHHCKACEKSEPFTGKDNCIYSIDFREYDKSEYINHNPYITHDVTLPKIEGNSNLKCTNPECICNVSDKPSSVTYIKYDDDKMKYIYICNHCGQKWKND</sequence>
<name>A0A6C0FEF4_9ZZZZ</name>
<evidence type="ECO:0008006" key="2">
    <source>
        <dbReference type="Google" id="ProtNLM"/>
    </source>
</evidence>
<organism evidence="1">
    <name type="scientific">viral metagenome</name>
    <dbReference type="NCBI Taxonomy" id="1070528"/>
    <lineage>
        <taxon>unclassified sequences</taxon>
        <taxon>metagenomes</taxon>
        <taxon>organismal metagenomes</taxon>
    </lineage>
</organism>
<accession>A0A6C0FEF4</accession>
<dbReference type="EMBL" id="MN738841">
    <property type="protein sequence ID" value="QHT39324.1"/>
    <property type="molecule type" value="Genomic_DNA"/>
</dbReference>
<evidence type="ECO:0000313" key="1">
    <source>
        <dbReference type="EMBL" id="QHT39324.1"/>
    </source>
</evidence>
<protein>
    <recommendedName>
        <fullName evidence="2">DNA-directed RNA polymerase M/15kDa subunit domain-containing protein</fullName>
    </recommendedName>
</protein>
<proteinExistence type="predicted"/>
<dbReference type="Gene3D" id="2.20.25.10">
    <property type="match status" value="2"/>
</dbReference>
<dbReference type="AlphaFoldDB" id="A0A6C0FEF4"/>
<dbReference type="SUPFAM" id="SSF57783">
    <property type="entry name" value="Zinc beta-ribbon"/>
    <property type="match status" value="2"/>
</dbReference>